<keyword evidence="4" id="KW-0472">Membrane</keyword>
<dbReference type="GO" id="GO:0016020">
    <property type="term" value="C:membrane"/>
    <property type="evidence" value="ECO:0007669"/>
    <property type="project" value="UniProtKB-SubCell"/>
</dbReference>
<dbReference type="OrthoDB" id="1105498at2759"/>
<evidence type="ECO:0000256" key="2">
    <source>
        <dbReference type="ARBA" id="ARBA00022692"/>
    </source>
</evidence>
<dbReference type="EMBL" id="WOCE01000008">
    <property type="protein sequence ID" value="KAE9608319.1"/>
    <property type="molecule type" value="Genomic_DNA"/>
</dbReference>
<keyword evidence="3" id="KW-1133">Transmembrane helix</keyword>
<gene>
    <name evidence="6" type="ORF">Lalb_Chr08g0234221</name>
</gene>
<organism evidence="6 7">
    <name type="scientific">Lupinus albus</name>
    <name type="common">White lupine</name>
    <name type="synonym">Lupinus termis</name>
    <dbReference type="NCBI Taxonomy" id="3870"/>
    <lineage>
        <taxon>Eukaryota</taxon>
        <taxon>Viridiplantae</taxon>
        <taxon>Streptophyta</taxon>
        <taxon>Embryophyta</taxon>
        <taxon>Tracheophyta</taxon>
        <taxon>Spermatophyta</taxon>
        <taxon>Magnoliopsida</taxon>
        <taxon>eudicotyledons</taxon>
        <taxon>Gunneridae</taxon>
        <taxon>Pentapetalae</taxon>
        <taxon>rosids</taxon>
        <taxon>fabids</taxon>
        <taxon>Fabales</taxon>
        <taxon>Fabaceae</taxon>
        <taxon>Papilionoideae</taxon>
        <taxon>50 kb inversion clade</taxon>
        <taxon>genistoids sensu lato</taxon>
        <taxon>core genistoids</taxon>
        <taxon>Genisteae</taxon>
        <taxon>Lupinus</taxon>
    </lineage>
</organism>
<dbReference type="GO" id="GO:0080115">
    <property type="term" value="F:myosin XI tail binding"/>
    <property type="evidence" value="ECO:0007669"/>
    <property type="project" value="UniProtKB-ARBA"/>
</dbReference>
<evidence type="ECO:0000256" key="3">
    <source>
        <dbReference type="ARBA" id="ARBA00022989"/>
    </source>
</evidence>
<dbReference type="PROSITE" id="PS51775">
    <property type="entry name" value="GTD_BINDING"/>
    <property type="match status" value="1"/>
</dbReference>
<comment type="caution">
    <text evidence="6">The sequence shown here is derived from an EMBL/GenBank/DDBJ whole genome shotgun (WGS) entry which is preliminary data.</text>
</comment>
<comment type="subcellular location">
    <subcellularLocation>
        <location evidence="1">Membrane</location>
    </subcellularLocation>
</comment>
<evidence type="ECO:0000256" key="1">
    <source>
        <dbReference type="ARBA" id="ARBA00004370"/>
    </source>
</evidence>
<dbReference type="Proteomes" id="UP000447434">
    <property type="component" value="Chromosome 8"/>
</dbReference>
<name>A0A6A4Q407_LUPAL</name>
<keyword evidence="7" id="KW-1185">Reference proteome</keyword>
<dbReference type="Pfam" id="PF04576">
    <property type="entry name" value="Zein-binding"/>
    <property type="match status" value="1"/>
</dbReference>
<keyword evidence="2" id="KW-0812">Transmembrane</keyword>
<dbReference type="PANTHER" id="PTHR31422">
    <property type="entry name" value="BNAANNG28530D PROTEIN"/>
    <property type="match status" value="1"/>
</dbReference>
<sequence>MLIWEETGTSSVMAQTQGDVAAMKETLHAQQQLLQKLCIELDQEREASETAASEALDMILRLQGEKAAVKMEASHYKRVAEEKIGHAEATLEIFEELMYQKEMEIASLEFQIQAYKHKFLSLGCDLNASEFEFPDDLLLNRTDQQNGQSSTIRRLHSLPPLSLKSSFRVARHEERSTSPVPIPVSDVIPMVVDENANKEVSHSPPSLDLTRKSVEFAYGTIDSYWEQVKKLDEKVKVVSDSTEGEKRASLYSRKGRSYSMFTQASTNMSSDQIDRLHSTNFDKVNHGEGIRDRKEIANPPCSPNIYDVFEVPQTSEKHKVSDPGRKRLVKWYSQAENRLTKPDSVSEGIVASHVKHDGEKQKGILRVHSEMKIPSPNDMMNITSQKKLGMGVDSIAQAEFQNLHQRIDRLERMRVNKRQEISHEGVDEEQLRLLQDIQSQLTLIQSEMRSWKTKNSTPKDDLPLGCLKEAILHFWL</sequence>
<evidence type="ECO:0000256" key="4">
    <source>
        <dbReference type="ARBA" id="ARBA00023136"/>
    </source>
</evidence>
<dbReference type="AlphaFoldDB" id="A0A6A4Q407"/>
<protein>
    <submittedName>
        <fullName evidence="6">Putative GTD-binding domain-containing protein</fullName>
    </submittedName>
</protein>
<evidence type="ECO:0000313" key="6">
    <source>
        <dbReference type="EMBL" id="KAE9608319.1"/>
    </source>
</evidence>
<feature type="domain" description="GTD-binding" evidence="5">
    <location>
        <begin position="18"/>
        <end position="116"/>
    </location>
</feature>
<evidence type="ECO:0000259" key="5">
    <source>
        <dbReference type="PROSITE" id="PS51775"/>
    </source>
</evidence>
<dbReference type="PANTHER" id="PTHR31422:SF1">
    <property type="entry name" value="GTD-BINDING DOMAIN-CONTAINING PROTEIN"/>
    <property type="match status" value="1"/>
</dbReference>
<proteinExistence type="predicted"/>
<dbReference type="InterPro" id="IPR007656">
    <property type="entry name" value="GTD-bd"/>
</dbReference>
<evidence type="ECO:0000313" key="7">
    <source>
        <dbReference type="Proteomes" id="UP000447434"/>
    </source>
</evidence>
<accession>A0A6A4Q407</accession>
<reference evidence="7" key="1">
    <citation type="journal article" date="2020" name="Nat. Commun.">
        <title>Genome sequence of the cluster root forming white lupin.</title>
        <authorList>
            <person name="Hufnagel B."/>
            <person name="Marques A."/>
            <person name="Soriano A."/>
            <person name="Marques L."/>
            <person name="Divol F."/>
            <person name="Doumas P."/>
            <person name="Sallet E."/>
            <person name="Mancinotti D."/>
            <person name="Carrere S."/>
            <person name="Marande W."/>
            <person name="Arribat S."/>
            <person name="Keller J."/>
            <person name="Huneau C."/>
            <person name="Blein T."/>
            <person name="Aime D."/>
            <person name="Laguerre M."/>
            <person name="Taylor J."/>
            <person name="Schubert V."/>
            <person name="Nelson M."/>
            <person name="Geu-Flores F."/>
            <person name="Crespi M."/>
            <person name="Gallardo-Guerrero K."/>
            <person name="Delaux P.-M."/>
            <person name="Salse J."/>
            <person name="Berges H."/>
            <person name="Guyot R."/>
            <person name="Gouzy J."/>
            <person name="Peret B."/>
        </authorList>
    </citation>
    <scope>NUCLEOTIDE SEQUENCE [LARGE SCALE GENOMIC DNA]</scope>
    <source>
        <strain evidence="7">cv. Amiga</strain>
    </source>
</reference>